<keyword evidence="2" id="KW-0560">Oxidoreductase</keyword>
<dbReference type="PANTHER" id="PTHR42760">
    <property type="entry name" value="SHORT-CHAIN DEHYDROGENASES/REDUCTASES FAMILY MEMBER"/>
    <property type="match status" value="1"/>
</dbReference>
<protein>
    <submittedName>
        <fullName evidence="4">SDR family oxidoreductase</fullName>
    </submittedName>
</protein>
<dbReference type="Pfam" id="PF13561">
    <property type="entry name" value="adh_short_C2"/>
    <property type="match status" value="1"/>
</dbReference>
<evidence type="ECO:0000256" key="1">
    <source>
        <dbReference type="ARBA" id="ARBA00006484"/>
    </source>
</evidence>
<comment type="similarity">
    <text evidence="1">Belongs to the short-chain dehydrogenases/reductases (SDR) family.</text>
</comment>
<dbReference type="InterPro" id="IPR036291">
    <property type="entry name" value="NAD(P)-bd_dom_sf"/>
</dbReference>
<dbReference type="Proteomes" id="UP001195903">
    <property type="component" value="Unassembled WGS sequence"/>
</dbReference>
<organism evidence="4 5">
    <name type="scientific">Shewanella jiangmenensis</name>
    <dbReference type="NCBI Taxonomy" id="2837387"/>
    <lineage>
        <taxon>Bacteria</taxon>
        <taxon>Pseudomonadati</taxon>
        <taxon>Pseudomonadota</taxon>
        <taxon>Gammaproteobacteria</taxon>
        <taxon>Alteromonadales</taxon>
        <taxon>Shewanellaceae</taxon>
        <taxon>Shewanella</taxon>
    </lineage>
</organism>
<reference evidence="4 5" key="1">
    <citation type="submission" date="2021-05" db="EMBL/GenBank/DDBJ databases">
        <title>Shewanella sp. JM162201.</title>
        <authorList>
            <person name="Xu S."/>
            <person name="Li A."/>
        </authorList>
    </citation>
    <scope>NUCLEOTIDE SEQUENCE [LARGE SCALE GENOMIC DNA]</scope>
    <source>
        <strain evidence="4 5">JM162201</strain>
    </source>
</reference>
<evidence type="ECO:0000313" key="4">
    <source>
        <dbReference type="EMBL" id="MBT1444941.1"/>
    </source>
</evidence>
<dbReference type="Gene3D" id="3.40.50.720">
    <property type="entry name" value="NAD(P)-binding Rossmann-like Domain"/>
    <property type="match status" value="1"/>
</dbReference>
<dbReference type="PANTHER" id="PTHR42760:SF133">
    <property type="entry name" value="3-OXOACYL-[ACYL-CARRIER-PROTEIN] REDUCTASE"/>
    <property type="match status" value="1"/>
</dbReference>
<name>A0ABS5V564_9GAMM</name>
<proteinExistence type="inferred from homology"/>
<dbReference type="CDD" id="cd05233">
    <property type="entry name" value="SDR_c"/>
    <property type="match status" value="1"/>
</dbReference>
<dbReference type="PRINTS" id="PR00080">
    <property type="entry name" value="SDRFAMILY"/>
</dbReference>
<feature type="domain" description="Ketoreductase" evidence="3">
    <location>
        <begin position="11"/>
        <end position="179"/>
    </location>
</feature>
<gene>
    <name evidence="4" type="ORF">KJI95_10440</name>
</gene>
<dbReference type="InterPro" id="IPR002347">
    <property type="entry name" value="SDR_fam"/>
</dbReference>
<evidence type="ECO:0000313" key="5">
    <source>
        <dbReference type="Proteomes" id="UP001195903"/>
    </source>
</evidence>
<accession>A0ABS5V564</accession>
<dbReference type="SMART" id="SM00822">
    <property type="entry name" value="PKS_KR"/>
    <property type="match status" value="1"/>
</dbReference>
<evidence type="ECO:0000256" key="2">
    <source>
        <dbReference type="ARBA" id="ARBA00023002"/>
    </source>
</evidence>
<dbReference type="EMBL" id="JAHEPS010000003">
    <property type="protein sequence ID" value="MBT1444941.1"/>
    <property type="molecule type" value="Genomic_DNA"/>
</dbReference>
<comment type="caution">
    <text evidence="4">The sequence shown here is derived from an EMBL/GenBank/DDBJ whole genome shotgun (WGS) entry which is preliminary data.</text>
</comment>
<dbReference type="SUPFAM" id="SSF51735">
    <property type="entry name" value="NAD(P)-binding Rossmann-fold domains"/>
    <property type="match status" value="1"/>
</dbReference>
<keyword evidence="5" id="KW-1185">Reference proteome</keyword>
<dbReference type="PRINTS" id="PR00081">
    <property type="entry name" value="GDHRDH"/>
</dbReference>
<evidence type="ECO:0000259" key="3">
    <source>
        <dbReference type="SMART" id="SM00822"/>
    </source>
</evidence>
<dbReference type="InterPro" id="IPR057326">
    <property type="entry name" value="KR_dom"/>
</dbReference>
<sequence length="253" mass="27060">MQHHPMDLSGKLILITGASSGIGRETAILLSKLGARVILNGRHSDTLVQTQALMEGDGHIISPFDMSRTDEIADWVVSLTKAHGPADGFVHCAGVQENRSIRLFDAAFFDTTMHTNLASALAVAKGFRQRRNRERQGAIVLVSSIAGLIGQSANVVYGASKAGLMSATRGLAMELLRDNIRVNCVAPALVNTEMASKTRDNMTEAQFQSILDQHPMGIGEPVDVANAIAFLLSDAARWINAVTLPVEGGYLAN</sequence>